<proteinExistence type="predicted"/>
<keyword evidence="3" id="KW-1185">Reference proteome</keyword>
<evidence type="ECO:0000313" key="3">
    <source>
        <dbReference type="Proteomes" id="UP000007881"/>
    </source>
</evidence>
<sequence>MPSRGRGGPAGSGRAGFKDGFAALGHGVPRAGGSCSRRRPVGV</sequence>
<organism evidence="2 3">
    <name type="scientific">Phycisphaera mikurensis (strain NBRC 102666 / KCTC 22515 / FYK2301M01)</name>
    <dbReference type="NCBI Taxonomy" id="1142394"/>
    <lineage>
        <taxon>Bacteria</taxon>
        <taxon>Pseudomonadati</taxon>
        <taxon>Planctomycetota</taxon>
        <taxon>Phycisphaerae</taxon>
        <taxon>Phycisphaerales</taxon>
        <taxon>Phycisphaeraceae</taxon>
        <taxon>Phycisphaera</taxon>
    </lineage>
</organism>
<evidence type="ECO:0000313" key="2">
    <source>
        <dbReference type="EMBL" id="BAM02418.1"/>
    </source>
</evidence>
<feature type="compositionally biased region" description="Gly residues" evidence="1">
    <location>
        <begin position="1"/>
        <end position="14"/>
    </location>
</feature>
<name>I0IAY0_PHYMF</name>
<feature type="region of interest" description="Disordered" evidence="1">
    <location>
        <begin position="1"/>
        <end position="43"/>
    </location>
</feature>
<dbReference type="KEGG" id="phm:PSMK_02590"/>
<dbReference type="Proteomes" id="UP000007881">
    <property type="component" value="Chromosome"/>
</dbReference>
<dbReference type="HOGENOM" id="CLU_3237436_0_0_0"/>
<gene>
    <name evidence="2" type="ordered locus">PSMK_02590</name>
</gene>
<accession>I0IAY0</accession>
<evidence type="ECO:0000256" key="1">
    <source>
        <dbReference type="SAM" id="MobiDB-lite"/>
    </source>
</evidence>
<dbReference type="AlphaFoldDB" id="I0IAY0"/>
<reference evidence="2 3" key="1">
    <citation type="submission" date="2012-02" db="EMBL/GenBank/DDBJ databases">
        <title>Complete genome sequence of Phycisphaera mikurensis NBRC 102666.</title>
        <authorList>
            <person name="Ankai A."/>
            <person name="Hosoyama A."/>
            <person name="Terui Y."/>
            <person name="Sekine M."/>
            <person name="Fukai R."/>
            <person name="Kato Y."/>
            <person name="Nakamura S."/>
            <person name="Yamada-Narita S."/>
            <person name="Kawakoshi A."/>
            <person name="Fukunaga Y."/>
            <person name="Yamazaki S."/>
            <person name="Fujita N."/>
        </authorList>
    </citation>
    <scope>NUCLEOTIDE SEQUENCE [LARGE SCALE GENOMIC DNA]</scope>
    <source>
        <strain evidence="3">NBRC 102666 / KCTC 22515 / FYK2301M01</strain>
    </source>
</reference>
<dbReference type="EMBL" id="AP012338">
    <property type="protein sequence ID" value="BAM02418.1"/>
    <property type="molecule type" value="Genomic_DNA"/>
</dbReference>
<protein>
    <submittedName>
        <fullName evidence="2">Uncharacterized protein</fullName>
    </submittedName>
</protein>
<dbReference type="STRING" id="1142394.PSMK_02590"/>